<dbReference type="Pfam" id="PF09413">
    <property type="entry name" value="DUF2007"/>
    <property type="match status" value="1"/>
</dbReference>
<name>A0A2A4X7B7_9GAMM</name>
<reference evidence="6" key="1">
    <citation type="submission" date="2017-08" db="EMBL/GenBank/DDBJ databases">
        <title>A dynamic microbial community with high functional redundancy inhabits the cold, oxic subseafloor aquifer.</title>
        <authorList>
            <person name="Tully B.J."/>
            <person name="Wheat C.G."/>
            <person name="Glazer B.T."/>
            <person name="Huber J.A."/>
        </authorList>
    </citation>
    <scope>NUCLEOTIDE SEQUENCE [LARGE SCALE GENOMIC DNA]</scope>
</reference>
<keyword evidence="2" id="KW-0863">Zinc-finger</keyword>
<evidence type="ECO:0000313" key="5">
    <source>
        <dbReference type="EMBL" id="PCI78503.1"/>
    </source>
</evidence>
<proteinExistence type="predicted"/>
<evidence type="ECO:0000313" key="6">
    <source>
        <dbReference type="Proteomes" id="UP000218767"/>
    </source>
</evidence>
<dbReference type="InterPro" id="IPR018551">
    <property type="entry name" value="DUF2007"/>
</dbReference>
<sequence length="112" mass="12597">MKKVYSTEILANAWNIKNVLEQNDIEAVIKNENLFSVSGEVPFIECLPEIWVKPLDFVRAEQIISELDSSPEDVGPDWTCASCGESNLSNYSICWSCESSHESSHENDLSNQ</sequence>
<evidence type="ECO:0000256" key="2">
    <source>
        <dbReference type="ARBA" id="ARBA00022771"/>
    </source>
</evidence>
<dbReference type="Gene3D" id="3.30.70.790">
    <property type="entry name" value="UreE, C-terminal domain"/>
    <property type="match status" value="1"/>
</dbReference>
<evidence type="ECO:0000256" key="3">
    <source>
        <dbReference type="ARBA" id="ARBA00022833"/>
    </source>
</evidence>
<dbReference type="AlphaFoldDB" id="A0A2A4X7B7"/>
<feature type="domain" description="RanBP2-type" evidence="4">
    <location>
        <begin position="73"/>
        <end position="103"/>
    </location>
</feature>
<organism evidence="5 6">
    <name type="scientific">SAR86 cluster bacterium</name>
    <dbReference type="NCBI Taxonomy" id="2030880"/>
    <lineage>
        <taxon>Bacteria</taxon>
        <taxon>Pseudomonadati</taxon>
        <taxon>Pseudomonadota</taxon>
        <taxon>Gammaproteobacteria</taxon>
        <taxon>SAR86 cluster</taxon>
    </lineage>
</organism>
<comment type="caution">
    <text evidence="5">The sequence shown here is derived from an EMBL/GenBank/DDBJ whole genome shotgun (WGS) entry which is preliminary data.</text>
</comment>
<dbReference type="EMBL" id="NVUL01000031">
    <property type="protein sequence ID" value="PCI78503.1"/>
    <property type="molecule type" value="Genomic_DNA"/>
</dbReference>
<accession>A0A2A4X7B7</accession>
<dbReference type="GO" id="GO:0008270">
    <property type="term" value="F:zinc ion binding"/>
    <property type="evidence" value="ECO:0007669"/>
    <property type="project" value="UniProtKB-KW"/>
</dbReference>
<dbReference type="PROSITE" id="PS50199">
    <property type="entry name" value="ZF_RANBP2_2"/>
    <property type="match status" value="1"/>
</dbReference>
<dbReference type="PROSITE" id="PS01358">
    <property type="entry name" value="ZF_RANBP2_1"/>
    <property type="match status" value="1"/>
</dbReference>
<dbReference type="Proteomes" id="UP000218767">
    <property type="component" value="Unassembled WGS sequence"/>
</dbReference>
<dbReference type="InterPro" id="IPR001876">
    <property type="entry name" value="Znf_RanBP2"/>
</dbReference>
<protein>
    <recommendedName>
        <fullName evidence="4">RanBP2-type domain-containing protein</fullName>
    </recommendedName>
</protein>
<evidence type="ECO:0000256" key="1">
    <source>
        <dbReference type="ARBA" id="ARBA00022723"/>
    </source>
</evidence>
<gene>
    <name evidence="5" type="ORF">COB20_06600</name>
</gene>
<evidence type="ECO:0000259" key="4">
    <source>
        <dbReference type="PROSITE" id="PS50199"/>
    </source>
</evidence>
<keyword evidence="3" id="KW-0862">Zinc</keyword>
<keyword evidence="1" id="KW-0479">Metal-binding</keyword>